<feature type="transmembrane region" description="Helical" evidence="5">
    <location>
        <begin position="117"/>
        <end position="136"/>
    </location>
</feature>
<feature type="transmembrane region" description="Helical" evidence="5">
    <location>
        <begin position="28"/>
        <end position="48"/>
    </location>
</feature>
<gene>
    <name evidence="8" type="ORF">SAMN04488696_2841</name>
</gene>
<organism evidence="8 9">
    <name type="scientific">Methanolobus profundi</name>
    <dbReference type="NCBI Taxonomy" id="487685"/>
    <lineage>
        <taxon>Archaea</taxon>
        <taxon>Methanobacteriati</taxon>
        <taxon>Methanobacteriota</taxon>
        <taxon>Stenosarchaea group</taxon>
        <taxon>Methanomicrobia</taxon>
        <taxon>Methanosarcinales</taxon>
        <taxon>Methanosarcinaceae</taxon>
        <taxon>Methanolobus</taxon>
    </lineage>
</organism>
<feature type="transmembrane region" description="Helical" evidence="5">
    <location>
        <begin position="214"/>
        <end position="231"/>
    </location>
</feature>
<feature type="transmembrane region" description="Helical" evidence="5">
    <location>
        <begin position="412"/>
        <end position="432"/>
    </location>
</feature>
<dbReference type="Pfam" id="PF00582">
    <property type="entry name" value="Usp"/>
    <property type="match status" value="1"/>
</dbReference>
<evidence type="ECO:0000313" key="9">
    <source>
        <dbReference type="Proteomes" id="UP000198535"/>
    </source>
</evidence>
<protein>
    <submittedName>
        <fullName evidence="8">Amino acid transporter</fullName>
    </submittedName>
</protein>
<dbReference type="OrthoDB" id="43026at2157"/>
<feature type="transmembrane region" description="Helical" evidence="5">
    <location>
        <begin position="252"/>
        <end position="275"/>
    </location>
</feature>
<evidence type="ECO:0000259" key="7">
    <source>
        <dbReference type="Pfam" id="PF00582"/>
    </source>
</evidence>
<reference evidence="9" key="1">
    <citation type="submission" date="2016-10" db="EMBL/GenBank/DDBJ databases">
        <authorList>
            <person name="Varghese N."/>
            <person name="Submissions S."/>
        </authorList>
    </citation>
    <scope>NUCLEOTIDE SEQUENCE [LARGE SCALE GENOMIC DNA]</scope>
    <source>
        <strain evidence="9">Mob M</strain>
    </source>
</reference>
<dbReference type="GO" id="GO:0055085">
    <property type="term" value="P:transmembrane transport"/>
    <property type="evidence" value="ECO:0007669"/>
    <property type="project" value="InterPro"/>
</dbReference>
<dbReference type="Pfam" id="PF00324">
    <property type="entry name" value="AA_permease"/>
    <property type="match status" value="1"/>
</dbReference>
<evidence type="ECO:0000256" key="2">
    <source>
        <dbReference type="ARBA" id="ARBA00022692"/>
    </source>
</evidence>
<proteinExistence type="predicted"/>
<dbReference type="EMBL" id="FOUJ01000007">
    <property type="protein sequence ID" value="SFM91122.1"/>
    <property type="molecule type" value="Genomic_DNA"/>
</dbReference>
<evidence type="ECO:0000256" key="4">
    <source>
        <dbReference type="ARBA" id="ARBA00023136"/>
    </source>
</evidence>
<evidence type="ECO:0000256" key="3">
    <source>
        <dbReference type="ARBA" id="ARBA00022989"/>
    </source>
</evidence>
<dbReference type="AlphaFoldDB" id="A0A1I4UQ75"/>
<evidence type="ECO:0000313" key="8">
    <source>
        <dbReference type="EMBL" id="SFM91122.1"/>
    </source>
</evidence>
<sequence>MTVLFYLSVSADNGIRVSLSRDLTLFDITMIGIAGMIGAGIFALTGIATGIAGPAVILAFLLNGIVATFTGLAYAELGSAIPEAGGSYLWVKEGIGNHFGFLAGWVDWAAHTIACSLYAVTFGAFFSELVIHFLGYDGISQGTLISTSAFGIVTLMAYLNYLGAKESGRIGGMVTLFKVAILVVFACFGIYRTFLTPDWSVAFLAEPSFLPHGVGGLLVAMGLTFIAFEGYEIIAQSGEEVKDPEKNIPRAILLSLWIAVIIYIMVAFALIGAIKVDGPSWIYLGELGEFSMIRVAGQIMSFGSVLILAGGFVSTISAMNATVYSSSRVAFALGRMGYLPEALSNINEKRRTPHYAILFSYFIIATMTFAPIETVASAANVMFLILFILVNSVLIILRFRRPDLKRAFKMPFAPYLPILAIIVQLVIGYYLVTAIEDTTFIAGITIFWILAGSFFYFSYSEKEIKRRAKYLRKKVYEEKPFAEKGYKILVPIKNMATTGDLAKFANIVARERNGHIVFLKVLTFPEQTPLSASDAYVDERRAMMRGLISSVDVPSGGIIKVGRDASDSILDTIEEEKPDMVIMGWRGRTFRRDFVLGSTLDPLLLKAPCDVVVARFEPGRSLKDIRSILLPTAGGPHAALAAELAHDLAVEKNATVTMFNVGRSTGDEGKALAAFRDLEGYFKDVDINKKFTVSENIEKGLSEEAKKQDVVFIGATTRPFLKNFLMGVFPEKIIKNTDTTVIMARKWVKLRDVIKK</sequence>
<dbReference type="PANTHER" id="PTHR42770:SF11">
    <property type="entry name" value="INNER MEMBRANE TRANSPORT PROTEIN YBAT"/>
    <property type="match status" value="1"/>
</dbReference>
<dbReference type="PANTHER" id="PTHR42770">
    <property type="entry name" value="AMINO ACID TRANSPORTER-RELATED"/>
    <property type="match status" value="1"/>
</dbReference>
<feature type="transmembrane region" description="Helical" evidence="5">
    <location>
        <begin position="438"/>
        <end position="459"/>
    </location>
</feature>
<feature type="transmembrane region" description="Helical" evidence="5">
    <location>
        <begin position="355"/>
        <end position="372"/>
    </location>
</feature>
<dbReference type="Proteomes" id="UP000198535">
    <property type="component" value="Unassembled WGS sequence"/>
</dbReference>
<keyword evidence="3 5" id="KW-1133">Transmembrane helix</keyword>
<feature type="domain" description="UspA" evidence="7">
    <location>
        <begin position="487"/>
        <end position="615"/>
    </location>
</feature>
<dbReference type="SUPFAM" id="SSF52402">
    <property type="entry name" value="Adenine nucleotide alpha hydrolases-like"/>
    <property type="match status" value="2"/>
</dbReference>
<dbReference type="STRING" id="487685.SAMN04488696_2841"/>
<dbReference type="InterPro" id="IPR006016">
    <property type="entry name" value="UspA"/>
</dbReference>
<dbReference type="RefSeq" id="WP_091938064.1">
    <property type="nucleotide sequence ID" value="NZ_FOUJ01000007.1"/>
</dbReference>
<feature type="transmembrane region" description="Helical" evidence="5">
    <location>
        <begin position="142"/>
        <end position="162"/>
    </location>
</feature>
<name>A0A1I4UQ75_9EURY</name>
<comment type="subcellular location">
    <subcellularLocation>
        <location evidence="1">Membrane</location>
        <topology evidence="1">Multi-pass membrane protein</topology>
    </subcellularLocation>
</comment>
<dbReference type="InterPro" id="IPR050367">
    <property type="entry name" value="APC_superfamily"/>
</dbReference>
<keyword evidence="4 5" id="KW-0472">Membrane</keyword>
<evidence type="ECO:0000256" key="5">
    <source>
        <dbReference type="SAM" id="Phobius"/>
    </source>
</evidence>
<accession>A0A1I4UQ75</accession>
<dbReference type="GO" id="GO:0016020">
    <property type="term" value="C:membrane"/>
    <property type="evidence" value="ECO:0007669"/>
    <property type="project" value="UniProtKB-SubCell"/>
</dbReference>
<keyword evidence="2 5" id="KW-0812">Transmembrane</keyword>
<keyword evidence="9" id="KW-1185">Reference proteome</keyword>
<feature type="transmembrane region" description="Helical" evidence="5">
    <location>
        <begin position="174"/>
        <end position="194"/>
    </location>
</feature>
<feature type="transmembrane region" description="Helical" evidence="5">
    <location>
        <begin position="55"/>
        <end position="75"/>
    </location>
</feature>
<evidence type="ECO:0000256" key="1">
    <source>
        <dbReference type="ARBA" id="ARBA00004141"/>
    </source>
</evidence>
<evidence type="ECO:0000259" key="6">
    <source>
        <dbReference type="Pfam" id="PF00324"/>
    </source>
</evidence>
<dbReference type="InterPro" id="IPR004841">
    <property type="entry name" value="AA-permease/SLC12A_dom"/>
</dbReference>
<feature type="transmembrane region" description="Helical" evidence="5">
    <location>
        <begin position="378"/>
        <end position="400"/>
    </location>
</feature>
<feature type="transmembrane region" description="Helical" evidence="5">
    <location>
        <begin position="95"/>
        <end position="110"/>
    </location>
</feature>
<feature type="transmembrane region" description="Helical" evidence="5">
    <location>
        <begin position="295"/>
        <end position="318"/>
    </location>
</feature>
<dbReference type="Gene3D" id="1.20.1740.10">
    <property type="entry name" value="Amino acid/polyamine transporter I"/>
    <property type="match status" value="1"/>
</dbReference>
<feature type="domain" description="Amino acid permease/ SLC12A" evidence="6">
    <location>
        <begin position="27"/>
        <end position="467"/>
    </location>
</feature>
<dbReference type="Gene3D" id="3.40.50.12370">
    <property type="match status" value="1"/>
</dbReference>